<dbReference type="EMBL" id="BPVZ01000067">
    <property type="protein sequence ID" value="GKV25043.1"/>
    <property type="molecule type" value="Genomic_DNA"/>
</dbReference>
<organism evidence="1 2">
    <name type="scientific">Rubroshorea leprosula</name>
    <dbReference type="NCBI Taxonomy" id="152421"/>
    <lineage>
        <taxon>Eukaryota</taxon>
        <taxon>Viridiplantae</taxon>
        <taxon>Streptophyta</taxon>
        <taxon>Embryophyta</taxon>
        <taxon>Tracheophyta</taxon>
        <taxon>Spermatophyta</taxon>
        <taxon>Magnoliopsida</taxon>
        <taxon>eudicotyledons</taxon>
        <taxon>Gunneridae</taxon>
        <taxon>Pentapetalae</taxon>
        <taxon>rosids</taxon>
        <taxon>malvids</taxon>
        <taxon>Malvales</taxon>
        <taxon>Dipterocarpaceae</taxon>
        <taxon>Rubroshorea</taxon>
    </lineage>
</organism>
<keyword evidence="2" id="KW-1185">Reference proteome</keyword>
<reference evidence="1 2" key="1">
    <citation type="journal article" date="2021" name="Commun. Biol.">
        <title>The genome of Shorea leprosula (Dipterocarpaceae) highlights the ecological relevance of drought in aseasonal tropical rainforests.</title>
        <authorList>
            <person name="Ng K.K.S."/>
            <person name="Kobayashi M.J."/>
            <person name="Fawcett J.A."/>
            <person name="Hatakeyama M."/>
            <person name="Paape T."/>
            <person name="Ng C.H."/>
            <person name="Ang C.C."/>
            <person name="Tnah L.H."/>
            <person name="Lee C.T."/>
            <person name="Nishiyama T."/>
            <person name="Sese J."/>
            <person name="O'Brien M.J."/>
            <person name="Copetti D."/>
            <person name="Mohd Noor M.I."/>
            <person name="Ong R.C."/>
            <person name="Putra M."/>
            <person name="Sireger I.Z."/>
            <person name="Indrioko S."/>
            <person name="Kosugi Y."/>
            <person name="Izuno A."/>
            <person name="Isagi Y."/>
            <person name="Lee S.L."/>
            <person name="Shimizu K.K."/>
        </authorList>
    </citation>
    <scope>NUCLEOTIDE SEQUENCE [LARGE SCALE GENOMIC DNA]</scope>
    <source>
        <strain evidence="1">214</strain>
    </source>
</reference>
<accession>A0AAV5KKN1</accession>
<comment type="caution">
    <text evidence="1">The sequence shown here is derived from an EMBL/GenBank/DDBJ whole genome shotgun (WGS) entry which is preliminary data.</text>
</comment>
<name>A0AAV5KKN1_9ROSI</name>
<sequence length="95" mass="10602">MARVAELSRKPALQSRLTLPELAIWIWGLEFSPSTQKSRICSASSSFVRRVLLGLNPSAIFCREFPLNFLQMPSASTPNPPAPALLIEFRYGQLL</sequence>
<protein>
    <submittedName>
        <fullName evidence="1">Uncharacterized protein</fullName>
    </submittedName>
</protein>
<gene>
    <name evidence="1" type="ORF">SLEP1_g34551</name>
</gene>
<proteinExistence type="predicted"/>
<dbReference type="Proteomes" id="UP001054252">
    <property type="component" value="Unassembled WGS sequence"/>
</dbReference>
<evidence type="ECO:0000313" key="1">
    <source>
        <dbReference type="EMBL" id="GKV25043.1"/>
    </source>
</evidence>
<dbReference type="AlphaFoldDB" id="A0AAV5KKN1"/>
<evidence type="ECO:0000313" key="2">
    <source>
        <dbReference type="Proteomes" id="UP001054252"/>
    </source>
</evidence>